<reference evidence="2" key="1">
    <citation type="journal article" date="2006" name="PLoS Biol.">
        <title>Macronuclear genome sequence of the ciliate Tetrahymena thermophila, a model eukaryote.</title>
        <authorList>
            <person name="Eisen J.A."/>
            <person name="Coyne R.S."/>
            <person name="Wu M."/>
            <person name="Wu D."/>
            <person name="Thiagarajan M."/>
            <person name="Wortman J.R."/>
            <person name="Badger J.H."/>
            <person name="Ren Q."/>
            <person name="Amedeo P."/>
            <person name="Jones K.M."/>
            <person name="Tallon L.J."/>
            <person name="Delcher A.L."/>
            <person name="Salzberg S.L."/>
            <person name="Silva J.C."/>
            <person name="Haas B.J."/>
            <person name="Majoros W.H."/>
            <person name="Farzad M."/>
            <person name="Carlton J.M."/>
            <person name="Smith R.K. Jr."/>
            <person name="Garg J."/>
            <person name="Pearlman R.E."/>
            <person name="Karrer K.M."/>
            <person name="Sun L."/>
            <person name="Manning G."/>
            <person name="Elde N.C."/>
            <person name="Turkewitz A.P."/>
            <person name="Asai D.J."/>
            <person name="Wilkes D.E."/>
            <person name="Wang Y."/>
            <person name="Cai H."/>
            <person name="Collins K."/>
            <person name="Stewart B.A."/>
            <person name="Lee S.R."/>
            <person name="Wilamowska K."/>
            <person name="Weinberg Z."/>
            <person name="Ruzzo W.L."/>
            <person name="Wloga D."/>
            <person name="Gaertig J."/>
            <person name="Frankel J."/>
            <person name="Tsao C.-C."/>
            <person name="Gorovsky M.A."/>
            <person name="Keeling P.J."/>
            <person name="Waller R.F."/>
            <person name="Patron N.J."/>
            <person name="Cherry J.M."/>
            <person name="Stover N.A."/>
            <person name="Krieger C.J."/>
            <person name="del Toro C."/>
            <person name="Ryder H.F."/>
            <person name="Williamson S.C."/>
            <person name="Barbeau R.A."/>
            <person name="Hamilton E.P."/>
            <person name="Orias E."/>
        </authorList>
    </citation>
    <scope>NUCLEOTIDE SEQUENCE [LARGE SCALE GENOMIC DNA]</scope>
    <source>
        <strain evidence="2">SB210</strain>
    </source>
</reference>
<organism evidence="1 2">
    <name type="scientific">Tetrahymena thermophila (strain SB210)</name>
    <dbReference type="NCBI Taxonomy" id="312017"/>
    <lineage>
        <taxon>Eukaryota</taxon>
        <taxon>Sar</taxon>
        <taxon>Alveolata</taxon>
        <taxon>Ciliophora</taxon>
        <taxon>Intramacronucleata</taxon>
        <taxon>Oligohymenophorea</taxon>
        <taxon>Hymenostomatida</taxon>
        <taxon>Tetrahymenina</taxon>
        <taxon>Tetrahymenidae</taxon>
        <taxon>Tetrahymena</taxon>
    </lineage>
</organism>
<gene>
    <name evidence="1" type="ORF">TTHERM_000322829</name>
</gene>
<accession>W7XEL8</accession>
<dbReference type="RefSeq" id="XP_012652309.1">
    <property type="nucleotide sequence ID" value="XM_012796855.1"/>
</dbReference>
<proteinExistence type="predicted"/>
<protein>
    <submittedName>
        <fullName evidence="1">Uncharacterized protein</fullName>
    </submittedName>
</protein>
<name>W7XEL8_TETTS</name>
<evidence type="ECO:0000313" key="2">
    <source>
        <dbReference type="Proteomes" id="UP000009168"/>
    </source>
</evidence>
<dbReference type="KEGG" id="tet:TTHERM_000322829"/>
<dbReference type="GeneID" id="24438436"/>
<keyword evidence="2" id="KW-1185">Reference proteome</keyword>
<sequence>MGCIGMCWQIKKQGMSKIITLERKQAQLNREKMKEIKGNGVKKELDILCSNIYKKFLKIQYMS</sequence>
<dbReference type="InParanoid" id="W7XEL8"/>
<evidence type="ECO:0000313" key="1">
    <source>
        <dbReference type="EMBL" id="EWS75153.1"/>
    </source>
</evidence>
<dbReference type="AlphaFoldDB" id="W7XEL8"/>
<dbReference type="EMBL" id="GG662743">
    <property type="protein sequence ID" value="EWS75153.1"/>
    <property type="molecule type" value="Genomic_DNA"/>
</dbReference>
<dbReference type="Proteomes" id="UP000009168">
    <property type="component" value="Unassembled WGS sequence"/>
</dbReference>